<evidence type="ECO:0000256" key="1">
    <source>
        <dbReference type="SAM" id="MobiDB-lite"/>
    </source>
</evidence>
<proteinExistence type="predicted"/>
<evidence type="ECO:0000313" key="2">
    <source>
        <dbReference type="EMBL" id="EGR30315.1"/>
    </source>
</evidence>
<dbReference type="RefSeq" id="XP_004031902.1">
    <property type="nucleotide sequence ID" value="XM_004031854.1"/>
</dbReference>
<dbReference type="AlphaFoldDB" id="G0QWU0"/>
<dbReference type="STRING" id="857967.G0QWU0"/>
<dbReference type="EMBL" id="GL984014">
    <property type="protein sequence ID" value="EGR30315.1"/>
    <property type="molecule type" value="Genomic_DNA"/>
</dbReference>
<protein>
    <submittedName>
        <fullName evidence="2">Uncharacterized protein</fullName>
    </submittedName>
</protein>
<dbReference type="InParanoid" id="G0QWU0"/>
<feature type="compositionally biased region" description="Low complexity" evidence="1">
    <location>
        <begin position="33"/>
        <end position="48"/>
    </location>
</feature>
<reference evidence="2 3" key="1">
    <citation type="submission" date="2011-07" db="EMBL/GenBank/DDBJ databases">
        <authorList>
            <person name="Coyne R."/>
            <person name="Brami D."/>
            <person name="Johnson J."/>
            <person name="Hostetler J."/>
            <person name="Hannick L."/>
            <person name="Clark T."/>
            <person name="Cassidy-Hanley D."/>
            <person name="Inman J."/>
        </authorList>
    </citation>
    <scope>NUCLEOTIDE SEQUENCE [LARGE SCALE GENOMIC DNA]</scope>
    <source>
        <strain evidence="2 3">G5</strain>
    </source>
</reference>
<dbReference type="Proteomes" id="UP000008983">
    <property type="component" value="Unassembled WGS sequence"/>
</dbReference>
<sequence>MIEKFEEMQEYGQPPAPLLNAFGGESPFNLFTQQSNSQQNSNSNNNNNIGGNPQDACNIF</sequence>
<name>G0QWU0_ICHMU</name>
<evidence type="ECO:0000313" key="3">
    <source>
        <dbReference type="Proteomes" id="UP000008983"/>
    </source>
</evidence>
<gene>
    <name evidence="2" type="ORF">IMG5_135120</name>
</gene>
<organism evidence="2 3">
    <name type="scientific">Ichthyophthirius multifiliis</name>
    <name type="common">White spot disease agent</name>
    <name type="synonym">Ich</name>
    <dbReference type="NCBI Taxonomy" id="5932"/>
    <lineage>
        <taxon>Eukaryota</taxon>
        <taxon>Sar</taxon>
        <taxon>Alveolata</taxon>
        <taxon>Ciliophora</taxon>
        <taxon>Intramacronucleata</taxon>
        <taxon>Oligohymenophorea</taxon>
        <taxon>Hymenostomatida</taxon>
        <taxon>Ophryoglenina</taxon>
        <taxon>Ichthyophthirius</taxon>
    </lineage>
</organism>
<dbReference type="GeneID" id="14906427"/>
<keyword evidence="3" id="KW-1185">Reference proteome</keyword>
<feature type="region of interest" description="Disordered" evidence="1">
    <location>
        <begin position="1"/>
        <end position="60"/>
    </location>
</feature>
<accession>G0QWU0</accession>